<dbReference type="EMBL" id="QUNR01000003">
    <property type="protein sequence ID" value="REH37793.1"/>
    <property type="molecule type" value="Genomic_DNA"/>
</dbReference>
<proteinExistence type="predicted"/>
<organism evidence="1 2">
    <name type="scientific">Paraperlucidibaca baekdonensis</name>
    <dbReference type="NCBI Taxonomy" id="748120"/>
    <lineage>
        <taxon>Bacteria</taxon>
        <taxon>Pseudomonadati</taxon>
        <taxon>Pseudomonadota</taxon>
        <taxon>Gammaproteobacteria</taxon>
        <taxon>Moraxellales</taxon>
        <taxon>Moraxellaceae</taxon>
        <taxon>Paraperlucidibaca</taxon>
    </lineage>
</organism>
<gene>
    <name evidence="1" type="ORF">DFR26_1577</name>
</gene>
<keyword evidence="2" id="KW-1185">Reference proteome</keyword>
<evidence type="ECO:0000313" key="2">
    <source>
        <dbReference type="Proteomes" id="UP000256774"/>
    </source>
</evidence>
<protein>
    <submittedName>
        <fullName evidence="1">Uncharacterized protein</fullName>
    </submittedName>
</protein>
<accession>A0A3E0H4I9</accession>
<dbReference type="Proteomes" id="UP000256774">
    <property type="component" value="Unassembled WGS sequence"/>
</dbReference>
<sequence length="224" mass="24565">MRQVALQLDDLTDQLVFVGGVTAGLLITDPAAPSVRPTKDVDVITIIESHTDYYRLSEALRQRGFKEDQSEGAPLCRWISGGWILDVMPVDSSILGFSNKWYELAAETAMSIALDDEITIRVISGPCFIATKLEAFYGRGNGDFLASHDLEDIVGVIEGRPELVAECFHAPANLRAYFQKQLTTLLSNRDFSQALPGHVLEAGRLPIVRRRLMAIAAGSALADF</sequence>
<comment type="caution">
    <text evidence="1">The sequence shown here is derived from an EMBL/GenBank/DDBJ whole genome shotgun (WGS) entry which is preliminary data.</text>
</comment>
<name>A0A3E0H4I9_9GAMM</name>
<evidence type="ECO:0000313" key="1">
    <source>
        <dbReference type="EMBL" id="REH37793.1"/>
    </source>
</evidence>
<reference evidence="1 2" key="1">
    <citation type="submission" date="2018-08" db="EMBL/GenBank/DDBJ databases">
        <title>Genomic Encyclopedia of Type Strains, Phase IV (KMG-IV): sequencing the most valuable type-strain genomes for metagenomic binning, comparative biology and taxonomic classification.</title>
        <authorList>
            <person name="Goeker M."/>
        </authorList>
    </citation>
    <scope>NUCLEOTIDE SEQUENCE [LARGE SCALE GENOMIC DNA]</scope>
    <source>
        <strain evidence="1 2">DSM 26022</strain>
    </source>
</reference>
<dbReference type="AlphaFoldDB" id="A0A3E0H4I9"/>